<evidence type="ECO:0000259" key="1">
    <source>
        <dbReference type="PROSITE" id="PS50181"/>
    </source>
</evidence>
<evidence type="ECO:0000313" key="2">
    <source>
        <dbReference type="EMBL" id="WQF76875.1"/>
    </source>
</evidence>
<feature type="domain" description="F-box" evidence="1">
    <location>
        <begin position="75"/>
        <end position="123"/>
    </location>
</feature>
<keyword evidence="3" id="KW-1185">Reference proteome</keyword>
<accession>A0AAX4I1M9</accession>
<evidence type="ECO:0000313" key="3">
    <source>
        <dbReference type="Proteomes" id="UP001322277"/>
    </source>
</evidence>
<name>A0AAX4I1M9_9PEZI</name>
<dbReference type="EMBL" id="CP137305">
    <property type="protein sequence ID" value="WQF76875.1"/>
    <property type="molecule type" value="Genomic_DNA"/>
</dbReference>
<dbReference type="Proteomes" id="UP001322277">
    <property type="component" value="Chromosome 1"/>
</dbReference>
<protein>
    <submittedName>
        <fullName evidence="2">F-box domain-containing protein</fullName>
    </submittedName>
</protein>
<dbReference type="PROSITE" id="PS50181">
    <property type="entry name" value="FBOX"/>
    <property type="match status" value="1"/>
</dbReference>
<proteinExistence type="predicted"/>
<organism evidence="2 3">
    <name type="scientific">Colletotrichum destructivum</name>
    <dbReference type="NCBI Taxonomy" id="34406"/>
    <lineage>
        <taxon>Eukaryota</taxon>
        <taxon>Fungi</taxon>
        <taxon>Dikarya</taxon>
        <taxon>Ascomycota</taxon>
        <taxon>Pezizomycotina</taxon>
        <taxon>Sordariomycetes</taxon>
        <taxon>Hypocreomycetidae</taxon>
        <taxon>Glomerellales</taxon>
        <taxon>Glomerellaceae</taxon>
        <taxon>Colletotrichum</taxon>
        <taxon>Colletotrichum destructivum species complex</taxon>
    </lineage>
</organism>
<reference evidence="3" key="1">
    <citation type="journal article" date="2023" name="bioRxiv">
        <title>Complete genome of the Medicago anthracnose fungus, Colletotrichum destructivum, reveals a mini-chromosome-like region within a core chromosome.</title>
        <authorList>
            <person name="Lapalu N."/>
            <person name="Simon A."/>
            <person name="Lu A."/>
            <person name="Plaumann P.-L."/>
            <person name="Amselem J."/>
            <person name="Pigne S."/>
            <person name="Auger A."/>
            <person name="Koch C."/>
            <person name="Dallery J.-F."/>
            <person name="O'Connell R.J."/>
        </authorList>
    </citation>
    <scope>NUCLEOTIDE SEQUENCE [LARGE SCALE GENOMIC DNA]</scope>
    <source>
        <strain evidence="3">CBS 520.97</strain>
    </source>
</reference>
<sequence length="285" mass="32214">MRQHSLPIRGTKAGASCPNHVGLFSTRITVCLPRSHSNSLQAPKSTEDQSCQSIPHGEVDRLNHIIKTRMSSSILPTLESLPNEIHHEIISMLDAFDKLILRTMNQHFREMIPATTENLLATEQADKAIMRNLLGCFDCRCLRRAVHFADNMCKGPRRVGGIRSSSRFCIDCGLKGGPGKTRYTRGSIVTVGGKRFIKCWCERFAQVAEDSEVEGQLLCVLCWEPIARRRKMRDQERAKAARSQAKKEYYALMRDLGRAESEIEDYLPDDLRSDEDDYAWSVGSV</sequence>
<gene>
    <name evidence="2" type="ORF">CDEST_01889</name>
</gene>
<dbReference type="KEGG" id="cdet:87938392"/>
<dbReference type="RefSeq" id="XP_062774099.1">
    <property type="nucleotide sequence ID" value="XM_062918048.1"/>
</dbReference>
<dbReference type="GeneID" id="87938392"/>
<dbReference type="InterPro" id="IPR001810">
    <property type="entry name" value="F-box_dom"/>
</dbReference>
<dbReference type="AlphaFoldDB" id="A0AAX4I1M9"/>